<feature type="region of interest" description="Disordered" evidence="5">
    <location>
        <begin position="229"/>
        <end position="341"/>
    </location>
</feature>
<feature type="compositionally biased region" description="Acidic residues" evidence="5">
    <location>
        <begin position="523"/>
        <end position="538"/>
    </location>
</feature>
<dbReference type="HOGENOM" id="CLU_390929_0_0_1"/>
<reference evidence="10" key="1">
    <citation type="submission" date="2012-12" db="EMBL/GenBank/DDBJ databases">
        <authorList>
            <person name="Hellsten U."/>
            <person name="Grimwood J."/>
            <person name="Chapman J.A."/>
            <person name="Shapiro H."/>
            <person name="Aerts A."/>
            <person name="Otillar R.P."/>
            <person name="Terry A.Y."/>
            <person name="Boore J.L."/>
            <person name="Simakov O."/>
            <person name="Marletaz F."/>
            <person name="Cho S.-J."/>
            <person name="Edsinger-Gonzales E."/>
            <person name="Havlak P."/>
            <person name="Kuo D.-H."/>
            <person name="Larsson T."/>
            <person name="Lv J."/>
            <person name="Arendt D."/>
            <person name="Savage R."/>
            <person name="Osoegawa K."/>
            <person name="de Jong P."/>
            <person name="Lindberg D.R."/>
            <person name="Seaver E.C."/>
            <person name="Weisblat D.A."/>
            <person name="Putnam N.H."/>
            <person name="Grigoriev I.V."/>
            <person name="Rokhsar D.S."/>
        </authorList>
    </citation>
    <scope>NUCLEOTIDE SEQUENCE</scope>
</reference>
<feature type="chain" id="PRO_5010980991" description="IGFBP N-terminal domain-containing protein" evidence="6">
    <location>
        <begin position="31"/>
        <end position="706"/>
    </location>
</feature>
<evidence type="ECO:0000256" key="2">
    <source>
        <dbReference type="ARBA" id="ARBA00022525"/>
    </source>
</evidence>
<comment type="subcellular location">
    <subcellularLocation>
        <location evidence="1">Secreted</location>
    </subcellularLocation>
</comment>
<dbReference type="GO" id="GO:0001558">
    <property type="term" value="P:regulation of cell growth"/>
    <property type="evidence" value="ECO:0007669"/>
    <property type="project" value="InterPro"/>
</dbReference>
<dbReference type="InterPro" id="IPR011390">
    <property type="entry name" value="IGFBP_rP_mac25"/>
</dbReference>
<dbReference type="GeneID" id="20212229"/>
<dbReference type="InterPro" id="IPR009030">
    <property type="entry name" value="Growth_fac_rcpt_cys_sf"/>
</dbReference>
<dbReference type="RefSeq" id="XP_009020589.1">
    <property type="nucleotide sequence ID" value="XM_009022341.1"/>
</dbReference>
<protein>
    <recommendedName>
        <fullName evidence="7">IGFBP N-terminal domain-containing protein</fullName>
    </recommendedName>
</protein>
<feature type="signal peptide" evidence="6">
    <location>
        <begin position="1"/>
        <end position="30"/>
    </location>
</feature>
<evidence type="ECO:0000313" key="10">
    <source>
        <dbReference type="Proteomes" id="UP000015101"/>
    </source>
</evidence>
<dbReference type="KEGG" id="hro:HELRODRAFT_192303"/>
<evidence type="ECO:0000256" key="3">
    <source>
        <dbReference type="ARBA" id="ARBA00022729"/>
    </source>
</evidence>
<dbReference type="EnsemblMetazoa" id="HelroT192303">
    <property type="protein sequence ID" value="HelroP192303"/>
    <property type="gene ID" value="HelroG192303"/>
</dbReference>
<evidence type="ECO:0000313" key="9">
    <source>
        <dbReference type="EnsemblMetazoa" id="HelroP192303"/>
    </source>
</evidence>
<feature type="region of interest" description="Disordered" evidence="5">
    <location>
        <begin position="522"/>
        <end position="541"/>
    </location>
</feature>
<dbReference type="SUPFAM" id="SSF57184">
    <property type="entry name" value="Growth factor receptor domain"/>
    <property type="match status" value="1"/>
</dbReference>
<evidence type="ECO:0000256" key="5">
    <source>
        <dbReference type="SAM" id="MobiDB-lite"/>
    </source>
</evidence>
<proteinExistence type="predicted"/>
<dbReference type="STRING" id="6412.T1FTT2"/>
<gene>
    <name evidence="9" type="primary">20212229</name>
    <name evidence="8" type="ORF">HELRODRAFT_192303</name>
</gene>
<evidence type="ECO:0000256" key="1">
    <source>
        <dbReference type="ARBA" id="ARBA00004613"/>
    </source>
</evidence>
<dbReference type="PANTHER" id="PTHR14186:SF20">
    <property type="entry name" value="CYSTEINE-RICH MOTOR NEURON 1 PROTEIN-LIKE"/>
    <property type="match status" value="1"/>
</dbReference>
<evidence type="ECO:0000256" key="4">
    <source>
        <dbReference type="ARBA" id="ARBA00023157"/>
    </source>
</evidence>
<evidence type="ECO:0000259" key="7">
    <source>
        <dbReference type="SMART" id="SM00121"/>
    </source>
</evidence>
<dbReference type="CTD" id="20212229"/>
<dbReference type="InParanoid" id="T1FTT2"/>
<feature type="domain" description="IGFBP N-terminal" evidence="7">
    <location>
        <begin position="343"/>
        <end position="409"/>
    </location>
</feature>
<keyword evidence="2" id="KW-0964">Secreted</keyword>
<dbReference type="GO" id="GO:0009966">
    <property type="term" value="P:regulation of signal transduction"/>
    <property type="evidence" value="ECO:0000318"/>
    <property type="project" value="GO_Central"/>
</dbReference>
<feature type="compositionally biased region" description="Basic residues" evidence="5">
    <location>
        <begin position="265"/>
        <end position="291"/>
    </location>
</feature>
<dbReference type="OrthoDB" id="5976811at2759"/>
<sequence>MKQPEAISTRTLVLLITFFVCVHKQRQTSAEVVATEKGKFLQQQQQQQLTAKQKHTTKQQVLLQSQQLQIQPQKSSTRQLQPQLQQLLPQSQQPLLQQQQSQQQQLQQKIKPQKVYRVHKYLKEHPLYQHQRHLQKHQQKQQQKEQHQQLYNDLQQLQQQYSQYEEKTKQLISDLQQHQQTFQQLQPQQQQQQNFPHQQQKSQNSSLHDTIKYLHFAKHNITNQLLNQPSQHQHQPQYQQQQQQDQQQQQQQDQQPQHQLQQHYNSKKHKIPFRNNKTKHPRSQKRRKHKSTTTTTSTTTSTTTPTTTLSFLLPTKPTTPLPTTTTSESPPQQQQQQPQHPTLNCPPCNQIHCPIKNPANLKCRGGHTTGVCGCCRVCSKLAGERCGGIWNYLGSCDIGLVCFNESLTNDVTSWNDDDPMTSEVQRHNYLYTHVYNDVSVNKDYNRIYADGYTGSKKNSNRNTANVKNDFDKYRNKIDGMFPLSPSENDVTKRLKYEKTFNKKQNIENRTKYRAHRYKYNRLDDDDDDEEDDDDDDDIDNKNKYKNKYVFQNLIPNDNGELPILRTEPNLTIYRSSSSGKLTAFHSTSDASRPEGHCIPVHQLADSAHVPRHRCAPRCSRKFCQDHPEDVCSAAGDNDFACYKRFGKCISELMYEASPRRCKNYSDNDDEDEVSNGRQSRDTSKYYSDKFERNKYLFRCWLPQKSI</sequence>
<evidence type="ECO:0000256" key="6">
    <source>
        <dbReference type="SAM" id="SignalP"/>
    </source>
</evidence>
<keyword evidence="4" id="KW-1015">Disulfide bond</keyword>
<dbReference type="GO" id="GO:0005576">
    <property type="term" value="C:extracellular region"/>
    <property type="evidence" value="ECO:0007669"/>
    <property type="project" value="UniProtKB-SubCell"/>
</dbReference>
<feature type="compositionally biased region" description="Low complexity" evidence="5">
    <location>
        <begin position="292"/>
        <end position="341"/>
    </location>
</feature>
<evidence type="ECO:0000313" key="8">
    <source>
        <dbReference type="EMBL" id="ESO01353.1"/>
    </source>
</evidence>
<feature type="compositionally biased region" description="Low complexity" evidence="5">
    <location>
        <begin position="229"/>
        <end position="264"/>
    </location>
</feature>
<dbReference type="EMBL" id="KB096785">
    <property type="protein sequence ID" value="ESO01353.1"/>
    <property type="molecule type" value="Genomic_DNA"/>
</dbReference>
<keyword evidence="10" id="KW-1185">Reference proteome</keyword>
<reference evidence="8 10" key="2">
    <citation type="journal article" date="2013" name="Nature">
        <title>Insights into bilaterian evolution from three spiralian genomes.</title>
        <authorList>
            <person name="Simakov O."/>
            <person name="Marletaz F."/>
            <person name="Cho S.J."/>
            <person name="Edsinger-Gonzales E."/>
            <person name="Havlak P."/>
            <person name="Hellsten U."/>
            <person name="Kuo D.H."/>
            <person name="Larsson T."/>
            <person name="Lv J."/>
            <person name="Arendt D."/>
            <person name="Savage R."/>
            <person name="Osoegawa K."/>
            <person name="de Jong P."/>
            <person name="Grimwood J."/>
            <person name="Chapman J.A."/>
            <person name="Shapiro H."/>
            <person name="Aerts A."/>
            <person name="Otillar R.P."/>
            <person name="Terry A.Y."/>
            <person name="Boore J.L."/>
            <person name="Grigoriev I.V."/>
            <person name="Lindberg D.R."/>
            <person name="Seaver E.C."/>
            <person name="Weisblat D.A."/>
            <person name="Putnam N.H."/>
            <person name="Rokhsar D.S."/>
        </authorList>
    </citation>
    <scope>NUCLEOTIDE SEQUENCE</scope>
</reference>
<dbReference type="EMBL" id="AMQM01005077">
    <property type="status" value="NOT_ANNOTATED_CDS"/>
    <property type="molecule type" value="Genomic_DNA"/>
</dbReference>
<dbReference type="PANTHER" id="PTHR14186">
    <property type="entry name" value="INSULIN-LIKE GROWTH FACTOR BINDING PROTEIN-RELATED"/>
    <property type="match status" value="1"/>
</dbReference>
<keyword evidence="3 6" id="KW-0732">Signal</keyword>
<dbReference type="AlphaFoldDB" id="T1FTT2"/>
<feature type="compositionally biased region" description="Low complexity" evidence="5">
    <location>
        <begin position="181"/>
        <end position="200"/>
    </location>
</feature>
<feature type="compositionally biased region" description="Basic residues" evidence="5">
    <location>
        <begin position="130"/>
        <end position="139"/>
    </location>
</feature>
<reference evidence="9" key="3">
    <citation type="submission" date="2015-06" db="UniProtKB">
        <authorList>
            <consortium name="EnsemblMetazoa"/>
        </authorList>
    </citation>
    <scope>IDENTIFICATION</scope>
</reference>
<dbReference type="InterPro" id="IPR000867">
    <property type="entry name" value="IGFBP-like"/>
</dbReference>
<feature type="region of interest" description="Disordered" evidence="5">
    <location>
        <begin position="181"/>
        <end position="206"/>
    </location>
</feature>
<dbReference type="SMART" id="SM00121">
    <property type="entry name" value="IB"/>
    <property type="match status" value="1"/>
</dbReference>
<dbReference type="Gene3D" id="4.10.40.20">
    <property type="match status" value="1"/>
</dbReference>
<accession>T1FTT2</accession>
<name>T1FTT2_HELRO</name>
<feature type="region of interest" description="Disordered" evidence="5">
    <location>
        <begin position="130"/>
        <end position="149"/>
    </location>
</feature>
<dbReference type="Proteomes" id="UP000015101">
    <property type="component" value="Unassembled WGS sequence"/>
</dbReference>
<organism evidence="9 10">
    <name type="scientific">Helobdella robusta</name>
    <name type="common">Californian leech</name>
    <dbReference type="NCBI Taxonomy" id="6412"/>
    <lineage>
        <taxon>Eukaryota</taxon>
        <taxon>Metazoa</taxon>
        <taxon>Spiralia</taxon>
        <taxon>Lophotrochozoa</taxon>
        <taxon>Annelida</taxon>
        <taxon>Clitellata</taxon>
        <taxon>Hirudinea</taxon>
        <taxon>Rhynchobdellida</taxon>
        <taxon>Glossiphoniidae</taxon>
        <taxon>Helobdella</taxon>
    </lineage>
</organism>
<dbReference type="Pfam" id="PF00219">
    <property type="entry name" value="IGFBP"/>
    <property type="match status" value="1"/>
</dbReference>
<dbReference type="GO" id="GO:0005520">
    <property type="term" value="F:insulin-like growth factor binding"/>
    <property type="evidence" value="ECO:0007669"/>
    <property type="project" value="InterPro"/>
</dbReference>